<protein>
    <recommendedName>
        <fullName evidence="1">JmjC domain-containing protein</fullName>
    </recommendedName>
</protein>
<dbReference type="PANTHER" id="PTHR12461:SF105">
    <property type="entry name" value="HYPOXIA-INDUCIBLE FACTOR 1-ALPHA INHIBITOR"/>
    <property type="match status" value="1"/>
</dbReference>
<dbReference type="OrthoDB" id="479699at2"/>
<organism evidence="2 3">
    <name type="scientific">Sphingopyxis fribergensis</name>
    <dbReference type="NCBI Taxonomy" id="1515612"/>
    <lineage>
        <taxon>Bacteria</taxon>
        <taxon>Pseudomonadati</taxon>
        <taxon>Pseudomonadota</taxon>
        <taxon>Alphaproteobacteria</taxon>
        <taxon>Sphingomonadales</taxon>
        <taxon>Sphingomonadaceae</taxon>
        <taxon>Sphingopyxis</taxon>
    </lineage>
</organism>
<dbReference type="InterPro" id="IPR003347">
    <property type="entry name" value="JmjC_dom"/>
</dbReference>
<dbReference type="RefSeq" id="WP_039576892.1">
    <property type="nucleotide sequence ID" value="NZ_CP009122.1"/>
</dbReference>
<dbReference type="Gene3D" id="2.60.120.650">
    <property type="entry name" value="Cupin"/>
    <property type="match status" value="1"/>
</dbReference>
<dbReference type="AlphaFoldDB" id="A0A0A7PME9"/>
<dbReference type="SUPFAM" id="SSF51197">
    <property type="entry name" value="Clavaminate synthase-like"/>
    <property type="match status" value="1"/>
</dbReference>
<reference evidence="2 3" key="1">
    <citation type="journal article" date="2015" name="Int. J. Syst. Evol. Microbiol.">
        <title>Description of Sphingopyxis fribergensis sp. nov. - a soil bacterium with the ability to degrade styrene and phenylacetic acid.</title>
        <authorList>
            <person name="Oelschlagel M."/>
            <person name="Ruckert C."/>
            <person name="Kalinowski J."/>
            <person name="Schmidt G."/>
            <person name="Schlomann M."/>
            <person name="Tischler D."/>
        </authorList>
    </citation>
    <scope>NUCLEOTIDE SEQUENCE [LARGE SCALE GENOMIC DNA]</scope>
    <source>
        <strain evidence="2 3">Kp5.2</strain>
    </source>
</reference>
<dbReference type="HOGENOM" id="CLU_016785_3_4_5"/>
<accession>A0A0A7PME9</accession>
<dbReference type="SMART" id="SM00558">
    <property type="entry name" value="JmjC"/>
    <property type="match status" value="1"/>
</dbReference>
<name>A0A0A7PME9_9SPHN</name>
<evidence type="ECO:0000259" key="1">
    <source>
        <dbReference type="PROSITE" id="PS51184"/>
    </source>
</evidence>
<dbReference type="InterPro" id="IPR041667">
    <property type="entry name" value="Cupin_8"/>
</dbReference>
<sequence length="331" mass="36933">MSQSDKRALLAEGLAAGDDDSTLHARLVGAGISAAAAKYEVDRLAKDPVAAMLRRQAARMAKQGWLLANQQRLAREAEGGFALDTLTDPEPASFYRHHYDVNRPAKLTGIIDYWPALTRWSLDHFAAMAGDALVEAQVERERSPDYELAKDDHRRLVRFAELIDWLRKDEASNDIYLTAYNSGTNAAALAPLWDDMAPIAILDDTRRRDGFFWLGPRGTLTPWHHDLTNNLLVQVVGRKRVRMAPPWAFDRMKNSRHCFSDWANEALPAGPGDADTPPILETVIGPGEAIFLPVGWWHQVEALDLSASMSFTSFRRPNAHVEDYASYGAID</sequence>
<dbReference type="EMBL" id="CP009122">
    <property type="protein sequence ID" value="AJA10413.1"/>
    <property type="molecule type" value="Genomic_DNA"/>
</dbReference>
<dbReference type="Proteomes" id="UP000030907">
    <property type="component" value="Chromosome"/>
</dbReference>
<feature type="domain" description="JmjC" evidence="1">
    <location>
        <begin position="188"/>
        <end position="331"/>
    </location>
</feature>
<dbReference type="PANTHER" id="PTHR12461">
    <property type="entry name" value="HYPOXIA-INDUCIBLE FACTOR 1 ALPHA INHIBITOR-RELATED"/>
    <property type="match status" value="1"/>
</dbReference>
<evidence type="ECO:0000313" key="3">
    <source>
        <dbReference type="Proteomes" id="UP000030907"/>
    </source>
</evidence>
<proteinExistence type="predicted"/>
<dbReference type="KEGG" id="sphk:SKP52_17710"/>
<dbReference type="STRING" id="1515612.SKP52_17710"/>
<dbReference type="PROSITE" id="PS51184">
    <property type="entry name" value="JMJC"/>
    <property type="match status" value="1"/>
</dbReference>
<evidence type="ECO:0000313" key="2">
    <source>
        <dbReference type="EMBL" id="AJA10413.1"/>
    </source>
</evidence>
<dbReference type="Pfam" id="PF13621">
    <property type="entry name" value="Cupin_8"/>
    <property type="match status" value="1"/>
</dbReference>
<gene>
    <name evidence="2" type="ORF">SKP52_17710</name>
</gene>
<keyword evidence="3" id="KW-1185">Reference proteome</keyword>